<comment type="catalytic activity">
    <reaction evidence="16">
        <text>L-histidyl-[translation elongation factor 2] + S-adenosyl-L-methionine = 2-[(3S)-amino-3-carboxypropyl]-L-histidyl-[translation elongation factor 2] + S-methyl-5'-thioadenosine + H(+)</text>
        <dbReference type="Rhea" id="RHEA:36783"/>
        <dbReference type="Rhea" id="RHEA-COMP:9748"/>
        <dbReference type="Rhea" id="RHEA-COMP:9749"/>
        <dbReference type="ChEBI" id="CHEBI:15378"/>
        <dbReference type="ChEBI" id="CHEBI:17509"/>
        <dbReference type="ChEBI" id="CHEBI:29979"/>
        <dbReference type="ChEBI" id="CHEBI:59789"/>
        <dbReference type="ChEBI" id="CHEBI:73995"/>
        <dbReference type="EC" id="2.5.1.108"/>
    </reaction>
</comment>
<evidence type="ECO:0000256" key="11">
    <source>
        <dbReference type="ARBA" id="ARBA00023004"/>
    </source>
</evidence>
<evidence type="ECO:0000313" key="19">
    <source>
        <dbReference type="EMBL" id="KAK3531715.1"/>
    </source>
</evidence>
<keyword evidence="20" id="KW-1185">Reference proteome</keyword>
<evidence type="ECO:0000259" key="18">
    <source>
        <dbReference type="PROSITE" id="PS50878"/>
    </source>
</evidence>
<feature type="compositionally biased region" description="Low complexity" evidence="17">
    <location>
        <begin position="548"/>
        <end position="558"/>
    </location>
</feature>
<keyword evidence="12" id="KW-0411">Iron-sulfur</keyword>
<dbReference type="PANTHER" id="PTHR10762:SF1">
    <property type="entry name" value="2-(3-AMINO-3-CARBOXYPROPYL)HISTIDINE SYNTHASE SUBUNIT 1"/>
    <property type="match status" value="1"/>
</dbReference>
<dbReference type="PROSITE" id="PS50878">
    <property type="entry name" value="RT_POL"/>
    <property type="match status" value="1"/>
</dbReference>
<keyword evidence="8" id="KW-0808">Transferase</keyword>
<dbReference type="AlphaFoldDB" id="A0AAE0QTL7"/>
<dbReference type="Gene3D" id="3.40.50.11850">
    <property type="entry name" value="Diphthamide synthesis DPH1/DPH2 domain 2"/>
    <property type="match status" value="1"/>
</dbReference>
<evidence type="ECO:0000256" key="13">
    <source>
        <dbReference type="ARBA" id="ARBA00031690"/>
    </source>
</evidence>
<comment type="similarity">
    <text evidence="4">Belongs to the beta type-B retroviral polymerase family. HERV class-II K(HML-2) pol subfamily.</text>
</comment>
<dbReference type="Proteomes" id="UP001274896">
    <property type="component" value="Unassembled WGS sequence"/>
</dbReference>
<dbReference type="GO" id="GO:0004523">
    <property type="term" value="F:RNA-DNA hybrid ribonuclease activity"/>
    <property type="evidence" value="ECO:0007669"/>
    <property type="project" value="UniProtKB-EC"/>
</dbReference>
<evidence type="ECO:0000256" key="7">
    <source>
        <dbReference type="ARBA" id="ARBA00021915"/>
    </source>
</evidence>
<keyword evidence="9" id="KW-0949">S-adenosyl-L-methionine</keyword>
<evidence type="ECO:0000256" key="10">
    <source>
        <dbReference type="ARBA" id="ARBA00022723"/>
    </source>
</evidence>
<dbReference type="FunFam" id="3.40.50.11860:FF:000002">
    <property type="entry name" value="2-(3-amino-3-carboxypropyl)histidine synthase subunit 1"/>
    <property type="match status" value="1"/>
</dbReference>
<evidence type="ECO:0000256" key="1">
    <source>
        <dbReference type="ARBA" id="ARBA00001966"/>
    </source>
</evidence>
<dbReference type="GO" id="GO:0046872">
    <property type="term" value="F:metal ion binding"/>
    <property type="evidence" value="ECO:0007669"/>
    <property type="project" value="UniProtKB-KW"/>
</dbReference>
<keyword evidence="10" id="KW-0479">Metal-binding</keyword>
<dbReference type="Gene3D" id="3.40.50.11860">
    <property type="entry name" value="Diphthamide synthesis DPH1/DPH2 domain 3"/>
    <property type="match status" value="1"/>
</dbReference>
<evidence type="ECO:0000256" key="5">
    <source>
        <dbReference type="ARBA" id="ARBA00012180"/>
    </source>
</evidence>
<dbReference type="SFLD" id="SFLDS00032">
    <property type="entry name" value="Radical_SAM_3-amino-3-carboxyp"/>
    <property type="match status" value="1"/>
</dbReference>
<keyword evidence="11" id="KW-0408">Iron</keyword>
<evidence type="ECO:0000256" key="8">
    <source>
        <dbReference type="ARBA" id="ARBA00022679"/>
    </source>
</evidence>
<dbReference type="Gene3D" id="3.40.50.11840">
    <property type="entry name" value="Diphthamide synthesis DPH1/DPH2 domain 1"/>
    <property type="match status" value="1"/>
</dbReference>
<feature type="non-terminal residue" evidence="19">
    <location>
        <position position="1"/>
    </location>
</feature>
<feature type="domain" description="Reverse transcriptase" evidence="18">
    <location>
        <begin position="1"/>
        <end position="157"/>
    </location>
</feature>
<dbReference type="InterPro" id="IPR043502">
    <property type="entry name" value="DNA/RNA_pol_sf"/>
</dbReference>
<evidence type="ECO:0000256" key="9">
    <source>
        <dbReference type="ARBA" id="ARBA00022691"/>
    </source>
</evidence>
<evidence type="ECO:0000256" key="3">
    <source>
        <dbReference type="ARBA" id="ARBA00010173"/>
    </source>
</evidence>
<comment type="cofactor">
    <cofactor evidence="1">
        <name>[4Fe-4S] cluster</name>
        <dbReference type="ChEBI" id="CHEBI:49883"/>
    </cofactor>
</comment>
<dbReference type="EC" id="3.1.26.4" evidence="5"/>
<comment type="similarity">
    <text evidence="3">Belongs to the DPH1/DPH2 family. DPH1 subfamily.</text>
</comment>
<dbReference type="FunFam" id="3.40.50.11850:FF:000001">
    <property type="entry name" value="2-(3-amino-3-carboxypropyl)histidine synthase subunit 1"/>
    <property type="match status" value="1"/>
</dbReference>
<evidence type="ECO:0000256" key="6">
    <source>
        <dbReference type="ARBA" id="ARBA00012221"/>
    </source>
</evidence>
<protein>
    <recommendedName>
        <fullName evidence="7">2-(3-amino-3-carboxypropyl)histidine synthase subunit 1</fullName>
        <ecNumber evidence="6">2.5.1.108</ecNumber>
        <ecNumber evidence="5">3.1.26.4</ecNumber>
    </recommendedName>
    <alternativeName>
        <fullName evidence="14">Diphthamide biosynthesis protein 1</fullName>
    </alternativeName>
    <alternativeName>
        <fullName evidence="15">Diphtheria toxin resistance protein 1</fullName>
    </alternativeName>
    <alternativeName>
        <fullName evidence="13">S-adenosyl-L-methionine:L-histidine 3-amino-3-carboxypropyltransferase 1</fullName>
    </alternativeName>
</protein>
<evidence type="ECO:0000256" key="17">
    <source>
        <dbReference type="SAM" id="MobiDB-lite"/>
    </source>
</evidence>
<proteinExistence type="inferred from homology"/>
<dbReference type="Pfam" id="PF01866">
    <property type="entry name" value="Diphthamide_syn"/>
    <property type="match status" value="1"/>
</dbReference>
<feature type="region of interest" description="Disordered" evidence="17">
    <location>
        <begin position="538"/>
        <end position="558"/>
    </location>
</feature>
<dbReference type="GO" id="GO:0017183">
    <property type="term" value="P:protein histidyl modification to diphthamide"/>
    <property type="evidence" value="ECO:0007669"/>
    <property type="project" value="InterPro"/>
</dbReference>
<dbReference type="GO" id="GO:0051536">
    <property type="term" value="F:iron-sulfur cluster binding"/>
    <property type="evidence" value="ECO:0007669"/>
    <property type="project" value="UniProtKB-KW"/>
</dbReference>
<evidence type="ECO:0000256" key="15">
    <source>
        <dbReference type="ARBA" id="ARBA00032789"/>
    </source>
</evidence>
<dbReference type="InterPro" id="IPR043128">
    <property type="entry name" value="Rev_trsase/Diguanyl_cyclase"/>
</dbReference>
<name>A0AAE0QTL7_9TELE</name>
<dbReference type="SUPFAM" id="SSF56672">
    <property type="entry name" value="DNA/RNA polymerases"/>
    <property type="match status" value="1"/>
</dbReference>
<reference evidence="19" key="1">
    <citation type="submission" date="2023-06" db="EMBL/GenBank/DDBJ databases">
        <title>Male Hemibagrus guttatus genome.</title>
        <authorList>
            <person name="Bian C."/>
        </authorList>
    </citation>
    <scope>NUCLEOTIDE SEQUENCE</scope>
    <source>
        <strain evidence="19">Male_cb2023</strain>
        <tissue evidence="19">Muscle</tissue>
    </source>
</reference>
<dbReference type="Pfam" id="PF00078">
    <property type="entry name" value="RVT_1"/>
    <property type="match status" value="1"/>
</dbReference>
<dbReference type="PANTHER" id="PTHR10762">
    <property type="entry name" value="DIPHTHAMIDE BIOSYNTHESIS PROTEIN"/>
    <property type="match status" value="1"/>
</dbReference>
<dbReference type="InterPro" id="IPR042264">
    <property type="entry name" value="DPH1/DPH2_2"/>
</dbReference>
<evidence type="ECO:0000256" key="2">
    <source>
        <dbReference type="ARBA" id="ARBA00005156"/>
    </source>
</evidence>
<dbReference type="InterPro" id="IPR042263">
    <property type="entry name" value="DPH1/DPH2_1"/>
</dbReference>
<evidence type="ECO:0000256" key="12">
    <source>
        <dbReference type="ARBA" id="ARBA00023014"/>
    </source>
</evidence>
<dbReference type="EMBL" id="JAUCMX010000011">
    <property type="protein sequence ID" value="KAK3531715.1"/>
    <property type="molecule type" value="Genomic_DNA"/>
</dbReference>
<organism evidence="19 20">
    <name type="scientific">Hemibagrus guttatus</name>
    <dbReference type="NCBI Taxonomy" id="175788"/>
    <lineage>
        <taxon>Eukaryota</taxon>
        <taxon>Metazoa</taxon>
        <taxon>Chordata</taxon>
        <taxon>Craniata</taxon>
        <taxon>Vertebrata</taxon>
        <taxon>Euteleostomi</taxon>
        <taxon>Actinopterygii</taxon>
        <taxon>Neopterygii</taxon>
        <taxon>Teleostei</taxon>
        <taxon>Ostariophysi</taxon>
        <taxon>Siluriformes</taxon>
        <taxon>Bagridae</taxon>
        <taxon>Hemibagrus</taxon>
    </lineage>
</organism>
<dbReference type="NCBIfam" id="TIGR00322">
    <property type="entry name" value="diphth2_R"/>
    <property type="match status" value="1"/>
</dbReference>
<dbReference type="EC" id="2.5.1.108" evidence="6"/>
<evidence type="ECO:0000256" key="16">
    <source>
        <dbReference type="ARBA" id="ARBA00048403"/>
    </source>
</evidence>
<evidence type="ECO:0000256" key="4">
    <source>
        <dbReference type="ARBA" id="ARBA00010879"/>
    </source>
</evidence>
<evidence type="ECO:0000256" key="14">
    <source>
        <dbReference type="ARBA" id="ARBA00032574"/>
    </source>
</evidence>
<dbReference type="InterPro" id="IPR042265">
    <property type="entry name" value="DPH1/DPH2_3"/>
</dbReference>
<evidence type="ECO:0000313" key="20">
    <source>
        <dbReference type="Proteomes" id="UP001274896"/>
    </source>
</evidence>
<sequence length="633" mass="71558">MEKYRDGQRELHCVFVDLEKAYDRVPREKLWYCMRKSGVAEKYVRVVQDMYERSRTVVRCAVGQTEEFKVEVGLCQGSALSPFLFAIVMDQLSEEVRQESSWTMMFADDIVICSESREQVEENLERWRFALERRGMKVSCMALQLPEGLQMFACVIADIIERGRSKLIYVIGNPSESTKVGAVGGLLCFYPKLGGTTSCEDPWHEMLGLEEGRQQRSTQYKALTFNDPRRGKQKQIVGSSNIFTGFTGADTLVMGDVTYGACCVDDFTARALGADFMVHYGHSCLIPIDATAGIKMLYVFVDIQMDTAHFLDTLRFNFPPGHSLALVSTIQFVAALQAVSAELRSDYEVLVPQCRPLSPGEILGCTSPRLDKNVNAIIYLGDGRFHLESIMIANPDVPAYRYDPYNKVFSREYYDHKAMRANRMQAIETARSAQRWGLILGTLGRQGNPKILDHLEEKLKALGRSFTRVLLSEIFPSKLALMADIDTWVQIACPRLSIDWGTAFSKPLLSPYEAAVALQQAQWQEVYPMDFYSNQSLGPWTPNHPDNQSQRPTRKQQQYQTKYTPSYQHYSLMAAGTFSRCLGSSGILSNCFFIFYLEHCEGHMRRINLKACDTTAPLFEDELGGTEAGGFCK</sequence>
<dbReference type="FunFam" id="3.40.50.11840:FF:000020">
    <property type="entry name" value="2-(3-amino-3-carboxypropyl)histidine synthase subunit 1"/>
    <property type="match status" value="1"/>
</dbReference>
<accession>A0AAE0QTL7</accession>
<dbReference type="InterPro" id="IPR016435">
    <property type="entry name" value="DPH1/DPH2"/>
</dbReference>
<dbReference type="GO" id="GO:0090560">
    <property type="term" value="F:2-(3-amino-3-carboxypropyl)histidine synthase activity"/>
    <property type="evidence" value="ECO:0007669"/>
    <property type="project" value="UniProtKB-EC"/>
</dbReference>
<gene>
    <name evidence="19" type="ORF">QTP70_025946</name>
</gene>
<comment type="pathway">
    <text evidence="2">Protein modification; peptidyl-diphthamide biosynthesis.</text>
</comment>
<comment type="caution">
    <text evidence="19">The sequence shown here is derived from an EMBL/GenBank/DDBJ whole genome shotgun (WGS) entry which is preliminary data.</text>
</comment>
<dbReference type="InterPro" id="IPR000477">
    <property type="entry name" value="RT_dom"/>
</dbReference>
<dbReference type="Gene3D" id="3.30.70.270">
    <property type="match status" value="1"/>
</dbReference>